<gene>
    <name evidence="3" type="ORF">JS756_31755</name>
</gene>
<feature type="domain" description="NadR/Ttd14 AAA" evidence="2">
    <location>
        <begin position="7"/>
        <end position="141"/>
    </location>
</feature>
<evidence type="ECO:0000259" key="2">
    <source>
        <dbReference type="Pfam" id="PF13521"/>
    </source>
</evidence>
<dbReference type="InterPro" id="IPR027417">
    <property type="entry name" value="P-loop_NTPase"/>
</dbReference>
<proteinExistence type="predicted"/>
<organism evidence="3 4">
    <name type="scientific">Streptomyces actuosus</name>
    <dbReference type="NCBI Taxonomy" id="1885"/>
    <lineage>
        <taxon>Bacteria</taxon>
        <taxon>Bacillati</taxon>
        <taxon>Actinomycetota</taxon>
        <taxon>Actinomycetes</taxon>
        <taxon>Kitasatosporales</taxon>
        <taxon>Streptomycetaceae</taxon>
        <taxon>Streptomyces</taxon>
    </lineage>
</organism>
<feature type="region of interest" description="Disordered" evidence="1">
    <location>
        <begin position="164"/>
        <end position="183"/>
    </location>
</feature>
<dbReference type="SUPFAM" id="SSF52540">
    <property type="entry name" value="P-loop containing nucleoside triphosphate hydrolases"/>
    <property type="match status" value="1"/>
</dbReference>
<sequence>MTSQPLRIAVLGTHSTGRTTLLKRTERELRGHGLTVARTGQLGKRAAAAGQPKMQHHTAQSTEWITAQGILDETNAVAQGAEAVLIDRAALDAIAYFEAVTAFRAEPPPQLERERLAARLHAAPQVRPAVRDRARRERTRRHQPRLRRPLPAPRQRPRARLLANDVIPHQRVTSDPDSQAHAVDVAVQHCPQEELVGSPRRPPAASPSPERPSPGSASAPCA</sequence>
<dbReference type="RefSeq" id="WP_205386722.1">
    <property type="nucleotide sequence ID" value="NZ_JAFFZS010000042.1"/>
</dbReference>
<comment type="caution">
    <text evidence="3">The sequence shown here is derived from an EMBL/GenBank/DDBJ whole genome shotgun (WGS) entry which is preliminary data.</text>
</comment>
<dbReference type="EMBL" id="JAFFZS010000042">
    <property type="protein sequence ID" value="MBN0048590.1"/>
    <property type="molecule type" value="Genomic_DNA"/>
</dbReference>
<feature type="region of interest" description="Disordered" evidence="1">
    <location>
        <begin position="123"/>
        <end position="159"/>
    </location>
</feature>
<feature type="region of interest" description="Disordered" evidence="1">
    <location>
        <begin position="190"/>
        <end position="222"/>
    </location>
</feature>
<evidence type="ECO:0000313" key="4">
    <source>
        <dbReference type="Proteomes" id="UP000788262"/>
    </source>
</evidence>
<protein>
    <submittedName>
        <fullName evidence="3">AAA family ATPase</fullName>
    </submittedName>
</protein>
<name>A0ABS2W034_STRAS</name>
<feature type="compositionally biased region" description="Pro residues" evidence="1">
    <location>
        <begin position="200"/>
        <end position="212"/>
    </location>
</feature>
<dbReference type="Gene3D" id="3.40.50.300">
    <property type="entry name" value="P-loop containing nucleotide triphosphate hydrolases"/>
    <property type="match status" value="1"/>
</dbReference>
<accession>A0ABS2W034</accession>
<keyword evidence="4" id="KW-1185">Reference proteome</keyword>
<dbReference type="InterPro" id="IPR038727">
    <property type="entry name" value="NadR/Ttd14_AAA_dom"/>
</dbReference>
<dbReference type="Pfam" id="PF13521">
    <property type="entry name" value="AAA_28"/>
    <property type="match status" value="1"/>
</dbReference>
<feature type="compositionally biased region" description="Basic residues" evidence="1">
    <location>
        <begin position="136"/>
        <end position="148"/>
    </location>
</feature>
<dbReference type="Proteomes" id="UP000788262">
    <property type="component" value="Unassembled WGS sequence"/>
</dbReference>
<reference evidence="3 4" key="1">
    <citation type="submission" date="2021-02" db="EMBL/GenBank/DDBJ databases">
        <title>Whole genome sequencing of Streptomyces actuosus VRA1.</title>
        <authorList>
            <person name="Sen G."/>
            <person name="Sen A."/>
        </authorList>
    </citation>
    <scope>NUCLEOTIDE SEQUENCE [LARGE SCALE GENOMIC DNA]</scope>
    <source>
        <strain evidence="3 4">VRA1</strain>
    </source>
</reference>
<evidence type="ECO:0000313" key="3">
    <source>
        <dbReference type="EMBL" id="MBN0048590.1"/>
    </source>
</evidence>
<evidence type="ECO:0000256" key="1">
    <source>
        <dbReference type="SAM" id="MobiDB-lite"/>
    </source>
</evidence>
<feature type="compositionally biased region" description="Low complexity" evidence="1">
    <location>
        <begin position="213"/>
        <end position="222"/>
    </location>
</feature>